<organism evidence="2 3">
    <name type="scientific">Candidatus Raskinella chloraquaticus</name>
    <dbReference type="NCBI Taxonomy" id="1951219"/>
    <lineage>
        <taxon>Bacteria</taxon>
        <taxon>Pseudomonadati</taxon>
        <taxon>Pseudomonadota</taxon>
        <taxon>Alphaproteobacteria</taxon>
        <taxon>Hyphomicrobiales</taxon>
        <taxon>Phreatobacteraceae</taxon>
        <taxon>Candidatus Raskinella</taxon>
    </lineage>
</organism>
<dbReference type="Pfam" id="PF01323">
    <property type="entry name" value="DSBA"/>
    <property type="match status" value="1"/>
</dbReference>
<dbReference type="Proteomes" id="UP000192872">
    <property type="component" value="Unassembled WGS sequence"/>
</dbReference>
<evidence type="ECO:0000259" key="1">
    <source>
        <dbReference type="Pfam" id="PF01323"/>
    </source>
</evidence>
<feature type="domain" description="DSBA-like thioredoxin" evidence="1">
    <location>
        <begin position="6"/>
        <end position="205"/>
    </location>
</feature>
<dbReference type="AlphaFoldDB" id="A0A1W9I0N8"/>
<gene>
    <name evidence="2" type="ORF">A4S15_06290</name>
</gene>
<dbReference type="EMBL" id="LWDL01000011">
    <property type="protein sequence ID" value="OQW52994.1"/>
    <property type="molecule type" value="Genomic_DNA"/>
</dbReference>
<evidence type="ECO:0000313" key="3">
    <source>
        <dbReference type="Proteomes" id="UP000192872"/>
    </source>
</evidence>
<accession>A0A1W9I0N8</accession>
<dbReference type="STRING" id="1827387.A4S15_06290"/>
<proteinExistence type="predicted"/>
<evidence type="ECO:0000313" key="2">
    <source>
        <dbReference type="EMBL" id="OQW52994.1"/>
    </source>
</evidence>
<protein>
    <recommendedName>
        <fullName evidence="1">DSBA-like thioredoxin domain-containing protein</fullName>
    </recommendedName>
</protein>
<name>A0A1W9I0N8_9HYPH</name>
<dbReference type="RefSeq" id="WP_376800848.1">
    <property type="nucleotide sequence ID" value="NZ_DBNB01000038.1"/>
</dbReference>
<dbReference type="GO" id="GO:0016491">
    <property type="term" value="F:oxidoreductase activity"/>
    <property type="evidence" value="ECO:0007669"/>
    <property type="project" value="InterPro"/>
</dbReference>
<dbReference type="InterPro" id="IPR036249">
    <property type="entry name" value="Thioredoxin-like_sf"/>
</dbReference>
<dbReference type="InterPro" id="IPR001853">
    <property type="entry name" value="DSBA-like_thioredoxin_dom"/>
</dbReference>
<sequence>MQKMRVDIVSDVVCPWCYIGKRRLETAMKAFPDVTFDLHWRPFQLDGTIPPEGIARHTYLSRKFGSDERIAQIYDRISDEGRGEGIAFAFEKIDISPNTLDMHRLLRWAEASGVQNALKQRLFDLFFIEGANLADTDTLILAAGSVGMDTKGLAQRLKSDDDKDAVRNEIEEAQRMGVTGVPFFIFDAALALPGAHPPETIAEAIRQALARQGGVQTTPAG</sequence>
<dbReference type="Gene3D" id="3.40.30.10">
    <property type="entry name" value="Glutaredoxin"/>
    <property type="match status" value="1"/>
</dbReference>
<reference evidence="2 3" key="1">
    <citation type="journal article" date="2017" name="Water Res.">
        <title>Comammox in drinking water systems.</title>
        <authorList>
            <person name="Wang Y."/>
            <person name="Ma L."/>
            <person name="Mao Y."/>
            <person name="Jiang X."/>
            <person name="Xia Y."/>
            <person name="Yu K."/>
            <person name="Li B."/>
            <person name="Zhang T."/>
        </authorList>
    </citation>
    <scope>NUCLEOTIDE SEQUENCE [LARGE SCALE GENOMIC DNA]</scope>
    <source>
        <strain evidence="2">SG_bin8</strain>
    </source>
</reference>
<dbReference type="PANTHER" id="PTHR13887:SF41">
    <property type="entry name" value="THIOREDOXIN SUPERFAMILY PROTEIN"/>
    <property type="match status" value="1"/>
</dbReference>
<comment type="caution">
    <text evidence="2">The sequence shown here is derived from an EMBL/GenBank/DDBJ whole genome shotgun (WGS) entry which is preliminary data.</text>
</comment>
<dbReference type="SUPFAM" id="SSF52833">
    <property type="entry name" value="Thioredoxin-like"/>
    <property type="match status" value="1"/>
</dbReference>
<dbReference type="CDD" id="cd03024">
    <property type="entry name" value="DsbA_FrnE"/>
    <property type="match status" value="1"/>
</dbReference>
<dbReference type="PANTHER" id="PTHR13887">
    <property type="entry name" value="GLUTATHIONE S-TRANSFERASE KAPPA"/>
    <property type="match status" value="1"/>
</dbReference>